<organism evidence="2 3">
    <name type="scientific">Modicisalibacter xianhensis</name>
    <dbReference type="NCBI Taxonomy" id="442341"/>
    <lineage>
        <taxon>Bacteria</taxon>
        <taxon>Pseudomonadati</taxon>
        <taxon>Pseudomonadota</taxon>
        <taxon>Gammaproteobacteria</taxon>
        <taxon>Oceanospirillales</taxon>
        <taxon>Halomonadaceae</taxon>
        <taxon>Modicisalibacter</taxon>
    </lineage>
</organism>
<proteinExistence type="predicted"/>
<dbReference type="EMBL" id="FOPY01000021">
    <property type="protein sequence ID" value="SFI14550.1"/>
    <property type="molecule type" value="Genomic_DNA"/>
</dbReference>
<keyword evidence="3" id="KW-1185">Reference proteome</keyword>
<accession>A0A1I3FTI7</accession>
<dbReference type="AlphaFoldDB" id="A0A1I3FTI7"/>
<protein>
    <submittedName>
        <fullName evidence="2">Uncharacterized protein</fullName>
    </submittedName>
</protein>
<evidence type="ECO:0000313" key="3">
    <source>
        <dbReference type="Proteomes" id="UP000199040"/>
    </source>
</evidence>
<dbReference type="Proteomes" id="UP000199040">
    <property type="component" value="Unassembled WGS sequence"/>
</dbReference>
<name>A0A1I3FTI7_9GAMM</name>
<gene>
    <name evidence="2" type="ORF">SAMN04487959_12118</name>
</gene>
<dbReference type="RefSeq" id="WP_092850006.1">
    <property type="nucleotide sequence ID" value="NZ_FOPY01000021.1"/>
</dbReference>
<evidence type="ECO:0000313" key="2">
    <source>
        <dbReference type="EMBL" id="SFI14550.1"/>
    </source>
</evidence>
<reference evidence="2 3" key="1">
    <citation type="submission" date="2016-10" db="EMBL/GenBank/DDBJ databases">
        <authorList>
            <person name="de Groot N.N."/>
        </authorList>
    </citation>
    <scope>NUCLEOTIDE SEQUENCE [LARGE SCALE GENOMIC DNA]</scope>
    <source>
        <strain evidence="2 3">CGMCC 1.6848</strain>
    </source>
</reference>
<feature type="region of interest" description="Disordered" evidence="1">
    <location>
        <begin position="37"/>
        <end position="60"/>
    </location>
</feature>
<evidence type="ECO:0000256" key="1">
    <source>
        <dbReference type="SAM" id="MobiDB-lite"/>
    </source>
</evidence>
<sequence>MSENFKDFEEALTSSRDDFIVRQNQAVEQAREQFGKKNIKAKKLERPKPSRAQSVTPSDSFKTGHIVRLAVRRKQIALDEMFEYKSDKLSKLEARLDAEKAAKKAGYPIIGYVYSIDKL</sequence>
<feature type="compositionally biased region" description="Polar residues" evidence="1">
    <location>
        <begin position="51"/>
        <end position="60"/>
    </location>
</feature>